<keyword evidence="1" id="KW-0812">Transmembrane</keyword>
<gene>
    <name evidence="2" type="ORF">GO816_02330</name>
</gene>
<evidence type="ECO:0000313" key="2">
    <source>
        <dbReference type="EMBL" id="MVN89952.1"/>
    </source>
</evidence>
<feature type="transmembrane region" description="Helical" evidence="1">
    <location>
        <begin position="21"/>
        <end position="43"/>
    </location>
</feature>
<name>A0A6I4I4B5_9SPHI</name>
<reference evidence="2 3" key="1">
    <citation type="submission" date="2019-12" db="EMBL/GenBank/DDBJ databases">
        <title>Mucilaginibacter sp. HME9299 genome sequencing and assembly.</title>
        <authorList>
            <person name="Kang H."/>
            <person name="Kim H."/>
            <person name="Joh K."/>
        </authorList>
    </citation>
    <scope>NUCLEOTIDE SEQUENCE [LARGE SCALE GENOMIC DNA]</scope>
    <source>
        <strain evidence="2 3">HME9299</strain>
    </source>
</reference>
<proteinExistence type="predicted"/>
<dbReference type="EMBL" id="WQLA01000001">
    <property type="protein sequence ID" value="MVN89952.1"/>
    <property type="molecule type" value="Genomic_DNA"/>
</dbReference>
<keyword evidence="1" id="KW-1133">Transmembrane helix</keyword>
<comment type="caution">
    <text evidence="2">The sequence shown here is derived from an EMBL/GenBank/DDBJ whole genome shotgun (WGS) entry which is preliminary data.</text>
</comment>
<organism evidence="2 3">
    <name type="scientific">Mucilaginibacter aquatilis</name>
    <dbReference type="NCBI Taxonomy" id="1517760"/>
    <lineage>
        <taxon>Bacteria</taxon>
        <taxon>Pseudomonadati</taxon>
        <taxon>Bacteroidota</taxon>
        <taxon>Sphingobacteriia</taxon>
        <taxon>Sphingobacteriales</taxon>
        <taxon>Sphingobacteriaceae</taxon>
        <taxon>Mucilaginibacter</taxon>
    </lineage>
</organism>
<keyword evidence="1" id="KW-0472">Membrane</keyword>
<dbReference type="OrthoDB" id="1072981at2"/>
<keyword evidence="3" id="KW-1185">Reference proteome</keyword>
<evidence type="ECO:0000313" key="3">
    <source>
        <dbReference type="Proteomes" id="UP000434850"/>
    </source>
</evidence>
<accession>A0A6I4I4B5</accession>
<feature type="transmembrane region" description="Helical" evidence="1">
    <location>
        <begin position="110"/>
        <end position="130"/>
    </location>
</feature>
<evidence type="ECO:0000256" key="1">
    <source>
        <dbReference type="SAM" id="Phobius"/>
    </source>
</evidence>
<dbReference type="AlphaFoldDB" id="A0A6I4I4B5"/>
<feature type="transmembrane region" description="Helical" evidence="1">
    <location>
        <begin position="80"/>
        <end position="103"/>
    </location>
</feature>
<dbReference type="RefSeq" id="WP_157539738.1">
    <property type="nucleotide sequence ID" value="NZ_WQLA01000001.1"/>
</dbReference>
<dbReference type="InterPro" id="IPR012861">
    <property type="entry name" value="DUF1634"/>
</dbReference>
<protein>
    <submittedName>
        <fullName evidence="2">DUF1634 domain-containing protein</fullName>
    </submittedName>
</protein>
<sequence>MKHIFSALWGDKDVELVVGQLLRYGVVTASVVALTGGIMYLLLHGSGPVPQYGNFIGEGAGYTTFNGIFKGALALNATEVIQLGVLILIATPILRVIFSLLAFILEKDKLYIFITLIVLCVIMTSIFGGLKV</sequence>
<dbReference type="Pfam" id="PF07843">
    <property type="entry name" value="DUF1634"/>
    <property type="match status" value="1"/>
</dbReference>
<dbReference type="Proteomes" id="UP000434850">
    <property type="component" value="Unassembled WGS sequence"/>
</dbReference>